<dbReference type="Proteomes" id="UP001277972">
    <property type="component" value="Unassembled WGS sequence"/>
</dbReference>
<keyword evidence="2" id="KW-1185">Reference proteome</keyword>
<dbReference type="EC" id="2.7.7.7" evidence="1"/>
<proteinExistence type="predicted"/>
<evidence type="ECO:0000313" key="1">
    <source>
        <dbReference type="EMBL" id="MDX8045929.1"/>
    </source>
</evidence>
<keyword evidence="1" id="KW-0808">Transferase</keyword>
<gene>
    <name evidence="1" type="primary">holA</name>
    <name evidence="1" type="ORF">SH601_07975</name>
</gene>
<accession>A0ACC6M4N0</accession>
<organism evidence="1 2">
    <name type="scientific">Gracilibacillus pellucidus</name>
    <dbReference type="NCBI Taxonomy" id="3095368"/>
    <lineage>
        <taxon>Bacteria</taxon>
        <taxon>Bacillati</taxon>
        <taxon>Bacillota</taxon>
        <taxon>Bacilli</taxon>
        <taxon>Bacillales</taxon>
        <taxon>Bacillaceae</taxon>
        <taxon>Gracilibacillus</taxon>
    </lineage>
</organism>
<protein>
    <submittedName>
        <fullName evidence="1">DNA polymerase III subunit delta</fullName>
        <ecNumber evidence="1">2.7.7.7</ecNumber>
    </submittedName>
</protein>
<keyword evidence="1" id="KW-0548">Nucleotidyltransferase</keyword>
<reference evidence="1" key="1">
    <citation type="submission" date="2023-11" db="EMBL/GenBank/DDBJ databases">
        <title>Gracilibacillus pellucida a moderately halophilic bacterium isolated from saline soil in Xinjiang province.</title>
        <authorList>
            <person name="Zhang Z."/>
            <person name="Tan F."/>
            <person name="Wang Y."/>
            <person name="Xia M."/>
        </authorList>
    </citation>
    <scope>NUCLEOTIDE SEQUENCE</scope>
    <source>
        <strain evidence="1">S3-1-1</strain>
    </source>
</reference>
<sequence length="345" mass="39081">MSYLASIKEMKKGKFDPIYYFQGTETYMIEALKQALVTNGIGQDEHDTNLSIYDLEETSIQEVVTDAETFPFLGERKIIIANNADFLKAKPSKNDIEHQPEVLIDYLQNPAPYSILVIIAPYEKVDERKKIVKQLKKGAKTVACEPLKEWNIQEVIQSIAQEHRVTLPDQVVTYFINEIGTNLMIIHSEMEKLALYVGEGNEIRMEDAELLLSNPENSSALKLVDAIVTNDLAKAIDITKDLEKVGEDPIALIALVSSQFRTLLHAKILKQKGYTEKQLASQLKIHPYVAKLSLKRQANFQMKELKEAIDLLANTDAQIKSGRMDKSLAFELLLYQLITNRKNIS</sequence>
<name>A0ACC6M4N0_9BACI</name>
<dbReference type="EMBL" id="JAWZSR010000004">
    <property type="protein sequence ID" value="MDX8045929.1"/>
    <property type="molecule type" value="Genomic_DNA"/>
</dbReference>
<comment type="caution">
    <text evidence="1">The sequence shown here is derived from an EMBL/GenBank/DDBJ whole genome shotgun (WGS) entry which is preliminary data.</text>
</comment>
<evidence type="ECO:0000313" key="2">
    <source>
        <dbReference type="Proteomes" id="UP001277972"/>
    </source>
</evidence>